<dbReference type="EMBL" id="NJGG01000001">
    <property type="protein sequence ID" value="OXL16530.1"/>
    <property type="molecule type" value="Genomic_DNA"/>
</dbReference>
<dbReference type="InterPro" id="IPR001509">
    <property type="entry name" value="Epimerase_deHydtase"/>
</dbReference>
<protein>
    <submittedName>
        <fullName evidence="2">Epimerase</fullName>
    </submittedName>
</protein>
<reference evidence="2 3" key="1">
    <citation type="submission" date="2017-06" db="EMBL/GenBank/DDBJ databases">
        <title>Reclassification of a Polynucleobacter cosmopolitanus strain isolated from tropical Lake Victoria as Polynucleobacter victoriensis comb. nov.</title>
        <authorList>
            <person name="Hahn M.W."/>
        </authorList>
    </citation>
    <scope>NUCLEOTIDE SEQUENCE [LARGE SCALE GENOMIC DNA]</scope>
    <source>
        <strain evidence="2 3">MWH-MoIso2</strain>
    </source>
</reference>
<evidence type="ECO:0000313" key="3">
    <source>
        <dbReference type="Proteomes" id="UP000215188"/>
    </source>
</evidence>
<feature type="domain" description="NAD-dependent epimerase/dehydratase" evidence="1">
    <location>
        <begin position="6"/>
        <end position="210"/>
    </location>
</feature>
<name>A0A229FXZ9_9BURK</name>
<evidence type="ECO:0000259" key="1">
    <source>
        <dbReference type="Pfam" id="PF01370"/>
    </source>
</evidence>
<organism evidence="2 3">
    <name type="scientific">Polynucleobacter cosmopolitanus</name>
    <dbReference type="NCBI Taxonomy" id="351345"/>
    <lineage>
        <taxon>Bacteria</taxon>
        <taxon>Pseudomonadati</taxon>
        <taxon>Pseudomonadota</taxon>
        <taxon>Betaproteobacteria</taxon>
        <taxon>Burkholderiales</taxon>
        <taxon>Burkholderiaceae</taxon>
        <taxon>Polynucleobacter</taxon>
    </lineage>
</organism>
<dbReference type="GO" id="GO:0044877">
    <property type="term" value="F:protein-containing complex binding"/>
    <property type="evidence" value="ECO:0007669"/>
    <property type="project" value="TreeGrafter"/>
</dbReference>
<dbReference type="PANTHER" id="PTHR12126">
    <property type="entry name" value="NADH-UBIQUINONE OXIDOREDUCTASE 39 KDA SUBUNIT-RELATED"/>
    <property type="match status" value="1"/>
</dbReference>
<keyword evidence="3" id="KW-1185">Reference proteome</keyword>
<proteinExistence type="predicted"/>
<gene>
    <name evidence="2" type="ORF">AOC33_01780</name>
</gene>
<dbReference type="Proteomes" id="UP000215188">
    <property type="component" value="Unassembled WGS sequence"/>
</dbReference>
<comment type="caution">
    <text evidence="2">The sequence shown here is derived from an EMBL/GenBank/DDBJ whole genome shotgun (WGS) entry which is preliminary data.</text>
</comment>
<accession>A0A229FXZ9</accession>
<evidence type="ECO:0000313" key="2">
    <source>
        <dbReference type="EMBL" id="OXL16530.1"/>
    </source>
</evidence>
<dbReference type="AlphaFoldDB" id="A0A229FXZ9"/>
<dbReference type="PANTHER" id="PTHR12126:SF11">
    <property type="entry name" value="NADH DEHYDROGENASE [UBIQUINONE] 1 ALPHA SUBCOMPLEX SUBUNIT 9, MITOCHONDRIAL"/>
    <property type="match status" value="1"/>
</dbReference>
<dbReference type="InterPro" id="IPR036291">
    <property type="entry name" value="NAD(P)-bd_dom_sf"/>
</dbReference>
<sequence>MNEAKILLIGGSGFIGQKIASGLSALGHSVLLPTRKAAYAKELWVLPKLQVIEANIHDPAVLADMCQRLGPGGVVINLVGILHDKTGSPYGPGFLKNHVELTKKIIAAMGAANLKRYIHMSALGASSSGASMYQRSKGDAENLVKASDLDWTIFRPSVVFGENDKFINLFASLQKFAPVLPLGGAAVKFQPVYVSDVAQAFVKSISMSETIGRVFDLAGPRVYTLAELVNFAGMVGGRKSMIIPLPKPLAYLQAGLLEMMPGPTLMSRDNLASMSEDNVLPAGAENALEKVFGINPQALNVLIK</sequence>
<dbReference type="CDD" id="cd05271">
    <property type="entry name" value="NDUFA9_like_SDR_a"/>
    <property type="match status" value="1"/>
</dbReference>
<dbReference type="InterPro" id="IPR051207">
    <property type="entry name" value="ComplexI_NDUFA9_subunit"/>
</dbReference>
<dbReference type="Gene3D" id="3.40.50.720">
    <property type="entry name" value="NAD(P)-binding Rossmann-like Domain"/>
    <property type="match status" value="1"/>
</dbReference>
<dbReference type="OrthoDB" id="5292533at2"/>
<dbReference type="Pfam" id="PF01370">
    <property type="entry name" value="Epimerase"/>
    <property type="match status" value="1"/>
</dbReference>
<dbReference type="SUPFAM" id="SSF51735">
    <property type="entry name" value="NAD(P)-binding Rossmann-fold domains"/>
    <property type="match status" value="1"/>
</dbReference>